<organism evidence="3 4">
    <name type="scientific">Tribolium castaneum</name>
    <name type="common">Red flour beetle</name>
    <dbReference type="NCBI Taxonomy" id="7070"/>
    <lineage>
        <taxon>Eukaryota</taxon>
        <taxon>Metazoa</taxon>
        <taxon>Ecdysozoa</taxon>
        <taxon>Arthropoda</taxon>
        <taxon>Hexapoda</taxon>
        <taxon>Insecta</taxon>
        <taxon>Pterygota</taxon>
        <taxon>Neoptera</taxon>
        <taxon>Endopterygota</taxon>
        <taxon>Coleoptera</taxon>
        <taxon>Polyphaga</taxon>
        <taxon>Cucujiformia</taxon>
        <taxon>Tenebrionidae</taxon>
        <taxon>Tenebrionidae incertae sedis</taxon>
        <taxon>Tribolium</taxon>
    </lineage>
</organism>
<dbReference type="AlphaFoldDB" id="D7EJX0"/>
<sequence>MILKIFLECLVAHLAYSLSQSPILIVVSYDAFRYDFFDTKSVPHMNRLRKLGTYSDYLINVFPTKTFPNHHSIATGLYPDIHGVVGNSYFNKSTNSVVHINYEMFHFDEKVVPIWRQNEDAGKGRHSGVVMWPGGCYPYQGKQVTYCKDYDHNFDWFKRVDLVIGWIKDPKKPANLIMLYFDEPDTDGHIYGINSDVVNKLINKLDNITLYLQQQLEKNNLTGKVTVVHLSDHGMLDVKPPNFINVTQYLTPGTYTYAGSTPVLQFHPKKGFETEVYQKLKNASSQDHFTVYKKEEFLPRWHYKDNPRSPPILVLAEVGYGLDDLIISAKQNAEKNHYKLTNQSTFGVHGYDYTVKEMRPFFMARGPKIKVNHKVPPFNTVDLFNFFCAILEIAPTKNNGSLANVEDIFVGTSGYSLTTILTITAGGIVVSLILISCAAVLTLMMIKRQQSITTTAALNKRFPQTFQTSIEAQHLLEPEDA</sequence>
<dbReference type="InterPro" id="IPR002591">
    <property type="entry name" value="Phosphodiest/P_Trfase"/>
</dbReference>
<keyword evidence="1" id="KW-0812">Transmembrane</keyword>
<feature type="transmembrane region" description="Helical" evidence="1">
    <location>
        <begin position="420"/>
        <end position="443"/>
    </location>
</feature>
<dbReference type="Gene3D" id="3.30.1360.180">
    <property type="match status" value="1"/>
</dbReference>
<gene>
    <name evidence="3" type="primary">AUGUSTUS-3.0.2_04410</name>
    <name evidence="3" type="ORF">TcasGA2_TC004410</name>
</gene>
<feature type="signal peptide" evidence="2">
    <location>
        <begin position="1"/>
        <end position="17"/>
    </location>
</feature>
<dbReference type="Pfam" id="PF01663">
    <property type="entry name" value="Phosphodiest"/>
    <property type="match status" value="1"/>
</dbReference>
<evidence type="ECO:0000256" key="2">
    <source>
        <dbReference type="SAM" id="SignalP"/>
    </source>
</evidence>
<dbReference type="Gene3D" id="3.40.720.10">
    <property type="entry name" value="Alkaline Phosphatase, subunit A"/>
    <property type="match status" value="1"/>
</dbReference>
<dbReference type="KEGG" id="tca:658907"/>
<protein>
    <submittedName>
        <fullName evidence="3">Bis(5'-adenosyl)-triphosphatase enpp4-like Protein</fullName>
    </submittedName>
</protein>
<keyword evidence="2" id="KW-0732">Signal</keyword>
<dbReference type="SUPFAM" id="SSF53649">
    <property type="entry name" value="Alkaline phosphatase-like"/>
    <property type="match status" value="1"/>
</dbReference>
<dbReference type="PhylomeDB" id="D7EJX0"/>
<dbReference type="Proteomes" id="UP000007266">
    <property type="component" value="Linkage group 3"/>
</dbReference>
<dbReference type="InParanoid" id="D7EJX0"/>
<dbReference type="EMBL" id="KQ971327">
    <property type="protein sequence ID" value="EFA12896.1"/>
    <property type="molecule type" value="Genomic_DNA"/>
</dbReference>
<evidence type="ECO:0000256" key="1">
    <source>
        <dbReference type="SAM" id="Phobius"/>
    </source>
</evidence>
<dbReference type="STRING" id="7070.D7EJX0"/>
<reference evidence="3 4" key="2">
    <citation type="journal article" date="2010" name="Nucleic Acids Res.">
        <title>BeetleBase in 2010: revisions to provide comprehensive genomic information for Tribolium castaneum.</title>
        <authorList>
            <person name="Kim H.S."/>
            <person name="Murphy T."/>
            <person name="Xia J."/>
            <person name="Caragea D."/>
            <person name="Park Y."/>
            <person name="Beeman R.W."/>
            <person name="Lorenzen M.D."/>
            <person name="Butcher S."/>
            <person name="Manak J.R."/>
            <person name="Brown S.J."/>
        </authorList>
    </citation>
    <scope>GENOME REANNOTATION</scope>
    <source>
        <strain evidence="3 4">Georgia GA2</strain>
    </source>
</reference>
<dbReference type="eggNOG" id="KOG2645">
    <property type="taxonomic scope" value="Eukaryota"/>
</dbReference>
<feature type="chain" id="PRO_5003095039" evidence="2">
    <location>
        <begin position="18"/>
        <end position="481"/>
    </location>
</feature>
<dbReference type="OrthoDB" id="415411at2759"/>
<dbReference type="PANTHER" id="PTHR10151">
    <property type="entry name" value="ECTONUCLEOTIDE PYROPHOSPHATASE/PHOSPHODIESTERASE"/>
    <property type="match status" value="1"/>
</dbReference>
<proteinExistence type="predicted"/>
<dbReference type="PANTHER" id="PTHR10151:SF120">
    <property type="entry name" value="BIS(5'-ADENOSYL)-TRIPHOSPHATASE"/>
    <property type="match status" value="1"/>
</dbReference>
<dbReference type="InterPro" id="IPR017850">
    <property type="entry name" value="Alkaline_phosphatase_core_sf"/>
</dbReference>
<accession>D7EJX0</accession>
<keyword evidence="4" id="KW-1185">Reference proteome</keyword>
<evidence type="ECO:0000313" key="4">
    <source>
        <dbReference type="Proteomes" id="UP000007266"/>
    </source>
</evidence>
<dbReference type="OMA" id="DVCIDHS"/>
<keyword evidence="1" id="KW-1133">Transmembrane helix</keyword>
<dbReference type="HOGENOM" id="CLU_017594_1_2_1"/>
<name>D7EJX0_TRICA</name>
<dbReference type="GO" id="GO:0016787">
    <property type="term" value="F:hydrolase activity"/>
    <property type="evidence" value="ECO:0000318"/>
    <property type="project" value="GO_Central"/>
</dbReference>
<keyword evidence="1" id="KW-0472">Membrane</keyword>
<dbReference type="CDD" id="cd16018">
    <property type="entry name" value="Enpp"/>
    <property type="match status" value="1"/>
</dbReference>
<reference evidence="3 4" key="1">
    <citation type="journal article" date="2008" name="Nature">
        <title>The genome of the model beetle and pest Tribolium castaneum.</title>
        <authorList>
            <consortium name="Tribolium Genome Sequencing Consortium"/>
            <person name="Richards S."/>
            <person name="Gibbs R.A."/>
            <person name="Weinstock G.M."/>
            <person name="Brown S.J."/>
            <person name="Denell R."/>
            <person name="Beeman R.W."/>
            <person name="Gibbs R."/>
            <person name="Beeman R.W."/>
            <person name="Brown S.J."/>
            <person name="Bucher G."/>
            <person name="Friedrich M."/>
            <person name="Grimmelikhuijzen C.J."/>
            <person name="Klingler M."/>
            <person name="Lorenzen M."/>
            <person name="Richards S."/>
            <person name="Roth S."/>
            <person name="Schroder R."/>
            <person name="Tautz D."/>
            <person name="Zdobnov E.M."/>
            <person name="Muzny D."/>
            <person name="Gibbs R.A."/>
            <person name="Weinstock G.M."/>
            <person name="Attaway T."/>
            <person name="Bell S."/>
            <person name="Buhay C.J."/>
            <person name="Chandrabose M.N."/>
            <person name="Chavez D."/>
            <person name="Clerk-Blankenburg K.P."/>
            <person name="Cree A."/>
            <person name="Dao M."/>
            <person name="Davis C."/>
            <person name="Chacko J."/>
            <person name="Dinh H."/>
            <person name="Dugan-Rocha S."/>
            <person name="Fowler G."/>
            <person name="Garner T.T."/>
            <person name="Garnes J."/>
            <person name="Gnirke A."/>
            <person name="Hawes A."/>
            <person name="Hernandez J."/>
            <person name="Hines S."/>
            <person name="Holder M."/>
            <person name="Hume J."/>
            <person name="Jhangiani S.N."/>
            <person name="Joshi V."/>
            <person name="Khan Z.M."/>
            <person name="Jackson L."/>
            <person name="Kovar C."/>
            <person name="Kowis A."/>
            <person name="Lee S."/>
            <person name="Lewis L.R."/>
            <person name="Margolis J."/>
            <person name="Morgan M."/>
            <person name="Nazareth L.V."/>
            <person name="Nguyen N."/>
            <person name="Okwuonu G."/>
            <person name="Parker D."/>
            <person name="Richards S."/>
            <person name="Ruiz S.J."/>
            <person name="Santibanez J."/>
            <person name="Savard J."/>
            <person name="Scherer S.E."/>
            <person name="Schneider B."/>
            <person name="Sodergren E."/>
            <person name="Tautz D."/>
            <person name="Vattahil S."/>
            <person name="Villasana D."/>
            <person name="White C.S."/>
            <person name="Wright R."/>
            <person name="Park Y."/>
            <person name="Beeman R.W."/>
            <person name="Lord J."/>
            <person name="Oppert B."/>
            <person name="Lorenzen M."/>
            <person name="Brown S."/>
            <person name="Wang L."/>
            <person name="Savard J."/>
            <person name="Tautz D."/>
            <person name="Richards S."/>
            <person name="Weinstock G."/>
            <person name="Gibbs R.A."/>
            <person name="Liu Y."/>
            <person name="Worley K."/>
            <person name="Weinstock G."/>
            <person name="Elsik C.G."/>
            <person name="Reese J.T."/>
            <person name="Elhaik E."/>
            <person name="Landan G."/>
            <person name="Graur D."/>
            <person name="Arensburger P."/>
            <person name="Atkinson P."/>
            <person name="Beeman R.W."/>
            <person name="Beidler J."/>
            <person name="Brown S.J."/>
            <person name="Demuth J.P."/>
            <person name="Drury D.W."/>
            <person name="Du Y.Z."/>
            <person name="Fujiwara H."/>
            <person name="Lorenzen M."/>
            <person name="Maselli V."/>
            <person name="Osanai M."/>
            <person name="Park Y."/>
            <person name="Robertson H.M."/>
            <person name="Tu Z."/>
            <person name="Wang J.J."/>
            <person name="Wang S."/>
            <person name="Richards S."/>
            <person name="Song H."/>
            <person name="Zhang L."/>
            <person name="Sodergren E."/>
            <person name="Werner D."/>
            <person name="Stanke M."/>
            <person name="Morgenstern B."/>
            <person name="Solovyev V."/>
            <person name="Kosarev P."/>
            <person name="Brown G."/>
            <person name="Chen H.C."/>
            <person name="Ermolaeva O."/>
            <person name="Hlavina W."/>
            <person name="Kapustin Y."/>
            <person name="Kiryutin B."/>
            <person name="Kitts P."/>
            <person name="Maglott D."/>
            <person name="Pruitt K."/>
            <person name="Sapojnikov V."/>
            <person name="Souvorov A."/>
            <person name="Mackey A.J."/>
            <person name="Waterhouse R.M."/>
            <person name="Wyder S."/>
            <person name="Zdobnov E.M."/>
            <person name="Zdobnov E.M."/>
            <person name="Wyder S."/>
            <person name="Kriventseva E.V."/>
            <person name="Kadowaki T."/>
            <person name="Bork P."/>
            <person name="Aranda M."/>
            <person name="Bao R."/>
            <person name="Beermann A."/>
            <person name="Berns N."/>
            <person name="Bolognesi R."/>
            <person name="Bonneton F."/>
            <person name="Bopp D."/>
            <person name="Brown S.J."/>
            <person name="Bucher G."/>
            <person name="Butts T."/>
            <person name="Chaumot A."/>
            <person name="Denell R.E."/>
            <person name="Ferrier D.E."/>
            <person name="Friedrich M."/>
            <person name="Gordon C.M."/>
            <person name="Jindra M."/>
            <person name="Klingler M."/>
            <person name="Lan Q."/>
            <person name="Lattorff H.M."/>
            <person name="Laudet V."/>
            <person name="von Levetsow C."/>
            <person name="Liu Z."/>
            <person name="Lutz R."/>
            <person name="Lynch J.A."/>
            <person name="da Fonseca R.N."/>
            <person name="Posnien N."/>
            <person name="Reuter R."/>
            <person name="Roth S."/>
            <person name="Savard J."/>
            <person name="Schinko J.B."/>
            <person name="Schmitt C."/>
            <person name="Schoppmeier M."/>
            <person name="Schroder R."/>
            <person name="Shippy T.D."/>
            <person name="Simonnet F."/>
            <person name="Marques-Souza H."/>
            <person name="Tautz D."/>
            <person name="Tomoyasu Y."/>
            <person name="Trauner J."/>
            <person name="Van der Zee M."/>
            <person name="Vervoort M."/>
            <person name="Wittkopp N."/>
            <person name="Wimmer E.A."/>
            <person name="Yang X."/>
            <person name="Jones A.K."/>
            <person name="Sattelle D.B."/>
            <person name="Ebert P.R."/>
            <person name="Nelson D."/>
            <person name="Scott J.G."/>
            <person name="Beeman R.W."/>
            <person name="Muthukrishnan S."/>
            <person name="Kramer K.J."/>
            <person name="Arakane Y."/>
            <person name="Beeman R.W."/>
            <person name="Zhu Q."/>
            <person name="Hogenkamp D."/>
            <person name="Dixit R."/>
            <person name="Oppert B."/>
            <person name="Jiang H."/>
            <person name="Zou Z."/>
            <person name="Marshall J."/>
            <person name="Elpidina E."/>
            <person name="Vinokurov K."/>
            <person name="Oppert C."/>
            <person name="Zou Z."/>
            <person name="Evans J."/>
            <person name="Lu Z."/>
            <person name="Zhao P."/>
            <person name="Sumathipala N."/>
            <person name="Altincicek B."/>
            <person name="Vilcinskas A."/>
            <person name="Williams M."/>
            <person name="Hultmark D."/>
            <person name="Hetru C."/>
            <person name="Jiang H."/>
            <person name="Grimmelikhuijzen C.J."/>
            <person name="Hauser F."/>
            <person name="Cazzamali G."/>
            <person name="Williamson M."/>
            <person name="Park Y."/>
            <person name="Li B."/>
            <person name="Tanaka Y."/>
            <person name="Predel R."/>
            <person name="Neupert S."/>
            <person name="Schachtner J."/>
            <person name="Verleyen P."/>
            <person name="Raible F."/>
            <person name="Bork P."/>
            <person name="Friedrich M."/>
            <person name="Walden K.K."/>
            <person name="Robertson H.M."/>
            <person name="Angeli S."/>
            <person name="Foret S."/>
            <person name="Bucher G."/>
            <person name="Schuetz S."/>
            <person name="Maleszka R."/>
            <person name="Wimmer E.A."/>
            <person name="Beeman R.W."/>
            <person name="Lorenzen M."/>
            <person name="Tomoyasu Y."/>
            <person name="Miller S.C."/>
            <person name="Grossmann D."/>
            <person name="Bucher G."/>
        </authorList>
    </citation>
    <scope>NUCLEOTIDE SEQUENCE [LARGE SCALE GENOMIC DNA]</scope>
    <source>
        <strain evidence="3 4">Georgia GA2</strain>
    </source>
</reference>
<evidence type="ECO:0000313" key="3">
    <source>
        <dbReference type="EMBL" id="EFA12896.1"/>
    </source>
</evidence>